<evidence type="ECO:0000256" key="6">
    <source>
        <dbReference type="SAM" id="SignalP"/>
    </source>
</evidence>
<keyword evidence="4" id="KW-0472">Membrane</keyword>
<comment type="similarity">
    <text evidence="2">Belongs to the SusD family.</text>
</comment>
<keyword evidence="5" id="KW-0998">Cell outer membrane</keyword>
<organism evidence="9 10">
    <name type="scientific">Flavivirga eckloniae</name>
    <dbReference type="NCBI Taxonomy" id="1803846"/>
    <lineage>
        <taxon>Bacteria</taxon>
        <taxon>Pseudomonadati</taxon>
        <taxon>Bacteroidota</taxon>
        <taxon>Flavobacteriia</taxon>
        <taxon>Flavobacteriales</taxon>
        <taxon>Flavobacteriaceae</taxon>
        <taxon>Flavivirga</taxon>
    </lineage>
</organism>
<proteinExistence type="inferred from homology"/>
<dbReference type="InterPro" id="IPR033985">
    <property type="entry name" value="SusD-like_N"/>
</dbReference>
<dbReference type="GO" id="GO:0009279">
    <property type="term" value="C:cell outer membrane"/>
    <property type="evidence" value="ECO:0007669"/>
    <property type="project" value="UniProtKB-SubCell"/>
</dbReference>
<feature type="chain" id="PRO_5014934127" description="RagB/SusD family nutrient uptake outer membrane protein" evidence="6">
    <location>
        <begin position="23"/>
        <end position="501"/>
    </location>
</feature>
<evidence type="ECO:0000256" key="2">
    <source>
        <dbReference type="ARBA" id="ARBA00006275"/>
    </source>
</evidence>
<feature type="domain" description="SusD-like N-terminal" evidence="8">
    <location>
        <begin position="46"/>
        <end position="235"/>
    </location>
</feature>
<feature type="signal peptide" evidence="6">
    <location>
        <begin position="1"/>
        <end position="22"/>
    </location>
</feature>
<evidence type="ECO:0008006" key="11">
    <source>
        <dbReference type="Google" id="ProtNLM"/>
    </source>
</evidence>
<evidence type="ECO:0000313" key="9">
    <source>
        <dbReference type="EMBL" id="AUP78924.1"/>
    </source>
</evidence>
<feature type="domain" description="RagB/SusD" evidence="7">
    <location>
        <begin position="369"/>
        <end position="501"/>
    </location>
</feature>
<sequence length="501" mass="54639">MKKIIYSFLLAPLMFLSNSCELANDLDDFQPLLSLDASKTIVDERSAESVLAGVYVGLYGTEQNQGALAYTLPDFLSGYIAQTTAFDDPINVDFATMASHNINTNNPFITTAYQSLYNVINRANWFIEGMEKITDTDFDNPERYEEFLAEAKIIRALGHYYLLRSYGQFYDVTSTYGIAVRTTPAKSDEAFPRNTVAETYTAIISDLDAGIANAPDNRSKQYANKTFAKGLKAKILLYQGQYTEAAMLAKEVIDSSPSDFSLTPAYFDIFGDLTSTEVYESSEVLFGTTPAGDSNNAFNTPVRLIGGFPLNLTSKLQDQASSSVTIGGQTITIDGTQRASALTAEVFFPGSGVFGVTKYGGFPTVEMIRHMRMAEVYLIYAEADARANSTVTPEALAALNAIRARAGATIGGDGFVEYPASITLDEFLTAVRLEKAVELFSEGGQSWFDLVRYAFVDGGFNAGFKVEDEVAVATNPDKFIFPIPFASIQVSNGNVEQNPGY</sequence>
<accession>A0A2K9PPF2</accession>
<dbReference type="Gene3D" id="1.25.40.390">
    <property type="match status" value="1"/>
</dbReference>
<gene>
    <name evidence="9" type="ORF">C1H87_09510</name>
</gene>
<keyword evidence="10" id="KW-1185">Reference proteome</keyword>
<evidence type="ECO:0000256" key="4">
    <source>
        <dbReference type="ARBA" id="ARBA00023136"/>
    </source>
</evidence>
<keyword evidence="3 6" id="KW-0732">Signal</keyword>
<evidence type="ECO:0000259" key="7">
    <source>
        <dbReference type="Pfam" id="PF07980"/>
    </source>
</evidence>
<evidence type="ECO:0000313" key="10">
    <source>
        <dbReference type="Proteomes" id="UP000235826"/>
    </source>
</evidence>
<dbReference type="KEGG" id="fek:C1H87_09510"/>
<dbReference type="OrthoDB" id="5694214at2"/>
<dbReference type="InterPro" id="IPR012944">
    <property type="entry name" value="SusD_RagB_dom"/>
</dbReference>
<dbReference type="Pfam" id="PF14322">
    <property type="entry name" value="SusD-like_3"/>
    <property type="match status" value="1"/>
</dbReference>
<evidence type="ECO:0000259" key="8">
    <source>
        <dbReference type="Pfam" id="PF14322"/>
    </source>
</evidence>
<name>A0A2K9PPF2_9FLAO</name>
<dbReference type="CDD" id="cd08977">
    <property type="entry name" value="SusD"/>
    <property type="match status" value="1"/>
</dbReference>
<dbReference type="InterPro" id="IPR011990">
    <property type="entry name" value="TPR-like_helical_dom_sf"/>
</dbReference>
<dbReference type="EMBL" id="CP025791">
    <property type="protein sequence ID" value="AUP78924.1"/>
    <property type="molecule type" value="Genomic_DNA"/>
</dbReference>
<dbReference type="AlphaFoldDB" id="A0A2K9PPF2"/>
<evidence type="ECO:0000256" key="5">
    <source>
        <dbReference type="ARBA" id="ARBA00023237"/>
    </source>
</evidence>
<dbReference type="RefSeq" id="WP_102755579.1">
    <property type="nucleotide sequence ID" value="NZ_CP025791.1"/>
</dbReference>
<protein>
    <recommendedName>
        <fullName evidence="11">RagB/SusD family nutrient uptake outer membrane protein</fullName>
    </recommendedName>
</protein>
<reference evidence="9 10" key="1">
    <citation type="submission" date="2018-01" db="EMBL/GenBank/DDBJ databases">
        <title>Complete genome sequence of Flavivirga eckloniae ECD14 isolated from seaweed Ecklonia cava.</title>
        <authorList>
            <person name="Lee J.H."/>
            <person name="Baik K.S."/>
            <person name="Seong C.N."/>
        </authorList>
    </citation>
    <scope>NUCLEOTIDE SEQUENCE [LARGE SCALE GENOMIC DNA]</scope>
    <source>
        <strain evidence="9 10">ECD14</strain>
    </source>
</reference>
<dbReference type="Proteomes" id="UP000235826">
    <property type="component" value="Chromosome"/>
</dbReference>
<comment type="subcellular location">
    <subcellularLocation>
        <location evidence="1">Cell outer membrane</location>
    </subcellularLocation>
</comment>
<dbReference type="Pfam" id="PF07980">
    <property type="entry name" value="SusD_RagB"/>
    <property type="match status" value="1"/>
</dbReference>
<evidence type="ECO:0000256" key="3">
    <source>
        <dbReference type="ARBA" id="ARBA00022729"/>
    </source>
</evidence>
<evidence type="ECO:0000256" key="1">
    <source>
        <dbReference type="ARBA" id="ARBA00004442"/>
    </source>
</evidence>
<dbReference type="SUPFAM" id="SSF48452">
    <property type="entry name" value="TPR-like"/>
    <property type="match status" value="1"/>
</dbReference>